<keyword evidence="3" id="KW-1185">Reference proteome</keyword>
<dbReference type="RefSeq" id="WP_203809719.1">
    <property type="nucleotide sequence ID" value="NZ_BAAAQE010000021.1"/>
</dbReference>
<name>A0ABQ3XSX0_9ACTN</name>
<proteinExistence type="predicted"/>
<evidence type="ECO:0000256" key="1">
    <source>
        <dbReference type="SAM" id="SignalP"/>
    </source>
</evidence>
<protein>
    <submittedName>
        <fullName evidence="2">Uncharacterized protein</fullName>
    </submittedName>
</protein>
<reference evidence="2 3" key="1">
    <citation type="submission" date="2021-01" db="EMBL/GenBank/DDBJ databases">
        <title>Whole genome shotgun sequence of Actinoplanes couchii NBRC 106145.</title>
        <authorList>
            <person name="Komaki H."/>
            <person name="Tamura T."/>
        </authorList>
    </citation>
    <scope>NUCLEOTIDE SEQUENCE [LARGE SCALE GENOMIC DNA]</scope>
    <source>
        <strain evidence="2 3">NBRC 106145</strain>
    </source>
</reference>
<dbReference type="EMBL" id="BOMG01000130">
    <property type="protein sequence ID" value="GID61600.1"/>
    <property type="molecule type" value="Genomic_DNA"/>
</dbReference>
<feature type="signal peptide" evidence="1">
    <location>
        <begin position="1"/>
        <end position="24"/>
    </location>
</feature>
<accession>A0ABQ3XSX0</accession>
<feature type="chain" id="PRO_5045079546" evidence="1">
    <location>
        <begin position="25"/>
        <end position="320"/>
    </location>
</feature>
<evidence type="ECO:0000313" key="3">
    <source>
        <dbReference type="Proteomes" id="UP000612282"/>
    </source>
</evidence>
<comment type="caution">
    <text evidence="2">The sequence shown here is derived from an EMBL/GenBank/DDBJ whole genome shotgun (WGS) entry which is preliminary data.</text>
</comment>
<organism evidence="2 3">
    <name type="scientific">Actinoplanes couchii</name>
    <dbReference type="NCBI Taxonomy" id="403638"/>
    <lineage>
        <taxon>Bacteria</taxon>
        <taxon>Bacillati</taxon>
        <taxon>Actinomycetota</taxon>
        <taxon>Actinomycetes</taxon>
        <taxon>Micromonosporales</taxon>
        <taxon>Micromonosporaceae</taxon>
        <taxon>Actinoplanes</taxon>
    </lineage>
</organism>
<keyword evidence="1" id="KW-0732">Signal</keyword>
<dbReference type="Proteomes" id="UP000612282">
    <property type="component" value="Unassembled WGS sequence"/>
</dbReference>
<evidence type="ECO:0000313" key="2">
    <source>
        <dbReference type="EMBL" id="GID61600.1"/>
    </source>
</evidence>
<gene>
    <name evidence="2" type="ORF">Aco03nite_100040</name>
</gene>
<sequence length="320" mass="33101">MTFVPRRLVIAAATVAVIAGSAVALPNVAAASTTPSTAAAATLPKPAIAGPGSAPLGGVVPGRTGSAVTASARAQSLHRESTLARIGAQSSGNATKEAVEHPAAGVYFSGLTSSTGIRANHSVFYGAGDRTVPTDVLYAPTVMPPSNACIEITTAYTSRNPVVWAWDWCASGGSGVAKEVTINAGFVATYTTPVNGSPAYSVEISKTNASNNTWTAYLYNFATGTWDTFWTRAGTSQIGADGWDVFEPYVTRNPATGVGYYCTSMAGQRFEASKIQVKVNGAWADASSSNRAVRYSLDLTCGSHLAWSQPNLANWSATLS</sequence>